<evidence type="ECO:0000256" key="8">
    <source>
        <dbReference type="SAM" id="Phobius"/>
    </source>
</evidence>
<keyword evidence="6 8" id="KW-1133">Transmembrane helix</keyword>
<feature type="transmembrane region" description="Helical" evidence="8">
    <location>
        <begin position="87"/>
        <end position="106"/>
    </location>
</feature>
<dbReference type="GO" id="GO:0005886">
    <property type="term" value="C:plasma membrane"/>
    <property type="evidence" value="ECO:0007669"/>
    <property type="project" value="UniProtKB-SubCell"/>
</dbReference>
<dbReference type="AlphaFoldDB" id="A0A1V9XB66"/>
<evidence type="ECO:0000256" key="5">
    <source>
        <dbReference type="ARBA" id="ARBA00022692"/>
    </source>
</evidence>
<feature type="transmembrane region" description="Helical" evidence="8">
    <location>
        <begin position="429"/>
        <end position="449"/>
    </location>
</feature>
<dbReference type="OrthoDB" id="3257095at2759"/>
<dbReference type="PIRSF" id="PIRSF006060">
    <property type="entry name" value="AA_transporter"/>
    <property type="match status" value="1"/>
</dbReference>
<dbReference type="FunCoup" id="A0A1V9XB66">
    <property type="interactions" value="117"/>
</dbReference>
<protein>
    <submittedName>
        <fullName evidence="9">Y+L amino acid transporter 2-like</fullName>
    </submittedName>
</protein>
<comment type="caution">
    <text evidence="9">The sequence shown here is derived from an EMBL/GenBank/DDBJ whole genome shotgun (WGS) entry which is preliminary data.</text>
</comment>
<gene>
    <name evidence="9" type="ORF">BIW11_01650</name>
</gene>
<dbReference type="GO" id="GO:0015179">
    <property type="term" value="F:L-amino acid transmembrane transporter activity"/>
    <property type="evidence" value="ECO:0007669"/>
    <property type="project" value="TreeGrafter"/>
</dbReference>
<evidence type="ECO:0000256" key="2">
    <source>
        <dbReference type="ARBA" id="ARBA00007040"/>
    </source>
</evidence>
<keyword evidence="10" id="KW-1185">Reference proteome</keyword>
<comment type="subcellular location">
    <subcellularLocation>
        <location evidence="1">Cell membrane</location>
        <topology evidence="1">Multi-pass membrane protein</topology>
    </subcellularLocation>
</comment>
<feature type="transmembrane region" description="Helical" evidence="8">
    <location>
        <begin position="53"/>
        <end position="75"/>
    </location>
</feature>
<dbReference type="InParanoid" id="A0A1V9XB66"/>
<feature type="transmembrane region" description="Helical" evidence="8">
    <location>
        <begin position="364"/>
        <end position="389"/>
    </location>
</feature>
<feature type="transmembrane region" description="Helical" evidence="8">
    <location>
        <begin position="170"/>
        <end position="188"/>
    </location>
</feature>
<dbReference type="STRING" id="418985.A0A1V9XB66"/>
<dbReference type="FunFam" id="1.20.1740.10:FF:000003">
    <property type="entry name" value="Y+L amino acid transporter 1 isoform X1"/>
    <property type="match status" value="1"/>
</dbReference>
<feature type="transmembrane region" description="Helical" evidence="8">
    <location>
        <begin position="294"/>
        <end position="316"/>
    </location>
</feature>
<dbReference type="PANTHER" id="PTHR11785:SF240">
    <property type="entry name" value="LD25378P"/>
    <property type="match status" value="1"/>
</dbReference>
<evidence type="ECO:0000256" key="3">
    <source>
        <dbReference type="ARBA" id="ARBA00022448"/>
    </source>
</evidence>
<dbReference type="PANTHER" id="PTHR11785">
    <property type="entry name" value="AMINO ACID TRANSPORTER"/>
    <property type="match status" value="1"/>
</dbReference>
<dbReference type="Pfam" id="PF13520">
    <property type="entry name" value="AA_permease_2"/>
    <property type="match status" value="1"/>
</dbReference>
<evidence type="ECO:0000256" key="6">
    <source>
        <dbReference type="ARBA" id="ARBA00022989"/>
    </source>
</evidence>
<organism evidence="9 10">
    <name type="scientific">Tropilaelaps mercedesae</name>
    <dbReference type="NCBI Taxonomy" id="418985"/>
    <lineage>
        <taxon>Eukaryota</taxon>
        <taxon>Metazoa</taxon>
        <taxon>Ecdysozoa</taxon>
        <taxon>Arthropoda</taxon>
        <taxon>Chelicerata</taxon>
        <taxon>Arachnida</taxon>
        <taxon>Acari</taxon>
        <taxon>Parasitiformes</taxon>
        <taxon>Mesostigmata</taxon>
        <taxon>Gamasina</taxon>
        <taxon>Dermanyssoidea</taxon>
        <taxon>Laelapidae</taxon>
        <taxon>Tropilaelaps</taxon>
    </lineage>
</organism>
<evidence type="ECO:0000313" key="10">
    <source>
        <dbReference type="Proteomes" id="UP000192247"/>
    </source>
</evidence>
<feature type="transmembrane region" description="Helical" evidence="8">
    <location>
        <begin position="247"/>
        <end position="270"/>
    </location>
</feature>
<dbReference type="InterPro" id="IPR002293">
    <property type="entry name" value="AA/rel_permease1"/>
</dbReference>
<dbReference type="Gene3D" id="1.20.1740.10">
    <property type="entry name" value="Amino acid/polyamine transporter I"/>
    <property type="match status" value="1"/>
</dbReference>
<dbReference type="InterPro" id="IPR050598">
    <property type="entry name" value="AminoAcid_Transporter"/>
</dbReference>
<keyword evidence="3" id="KW-0813">Transport</keyword>
<dbReference type="Proteomes" id="UP000192247">
    <property type="component" value="Unassembled WGS sequence"/>
</dbReference>
<feature type="transmembrane region" description="Helical" evidence="8">
    <location>
        <begin position="140"/>
        <end position="158"/>
    </location>
</feature>
<evidence type="ECO:0000256" key="1">
    <source>
        <dbReference type="ARBA" id="ARBA00004651"/>
    </source>
</evidence>
<name>A0A1V9XB66_9ACAR</name>
<dbReference type="EMBL" id="MNPL01016833">
    <property type="protein sequence ID" value="OQR70641.1"/>
    <property type="molecule type" value="Genomic_DNA"/>
</dbReference>
<evidence type="ECO:0000256" key="7">
    <source>
        <dbReference type="ARBA" id="ARBA00023136"/>
    </source>
</evidence>
<feature type="transmembrane region" description="Helical" evidence="8">
    <location>
        <begin position="208"/>
        <end position="226"/>
    </location>
</feature>
<keyword evidence="5 8" id="KW-0812">Transmembrane</keyword>
<accession>A0A1V9XB66</accession>
<feature type="transmembrane region" description="Helical" evidence="8">
    <location>
        <begin position="401"/>
        <end position="423"/>
    </location>
</feature>
<proteinExistence type="inferred from homology"/>
<evidence type="ECO:0000256" key="4">
    <source>
        <dbReference type="ARBA" id="ARBA00022475"/>
    </source>
</evidence>
<comment type="similarity">
    <text evidence="2">Belongs to the amino acid-polyamine-organocation (APC) superfamily. L-type amino acid transporter (LAT) (TC 2.A.3.8) family.</text>
</comment>
<evidence type="ECO:0000313" key="9">
    <source>
        <dbReference type="EMBL" id="OQR70641.1"/>
    </source>
</evidence>
<reference evidence="9 10" key="1">
    <citation type="journal article" date="2017" name="Gigascience">
        <title>Draft genome of the honey bee ectoparasitic mite, Tropilaelaps mercedesae, is shaped by the parasitic life history.</title>
        <authorList>
            <person name="Dong X."/>
            <person name="Armstrong S.D."/>
            <person name="Xia D."/>
            <person name="Makepeace B.L."/>
            <person name="Darby A.C."/>
            <person name="Kadowaki T."/>
        </authorList>
    </citation>
    <scope>NUCLEOTIDE SEQUENCE [LARGE SCALE GENOMIC DNA]</scope>
    <source>
        <strain evidence="9">Wuxi-XJTLU</strain>
    </source>
</reference>
<keyword evidence="4" id="KW-1003">Cell membrane</keyword>
<feature type="transmembrane region" description="Helical" evidence="8">
    <location>
        <begin position="21"/>
        <end position="41"/>
    </location>
</feature>
<sequence length="479" mass="51930">MGDVGGAKPPRAGDIGLKRELGLLNGVGIIVGIIIGAGIFVSPTGVVRYSGSAGMSIVVWASCGLLSLVGAMCYAELGTTIPKSGGDYAYISQIYGPLLGFLYLWVSLLIMQPVHNAIQSLTFANYILAPFLDTCDSAEMAKRLVAALVLCLLTFINCYNVRWAMFVQDALMFAKILALCLVIAVGGYELLVLGNTVNLTERLWEGTVYNPGSICLAFYSGLFSYAGWNYLNFVTEELKNPFRNLPYAIYISLPIVTLVYLLANVAYFIVLTTGEIRSASAVAVTFGERTLGSFAWIVPVAVALSTFGGLNGGIFASSRLFFVGARQGHLPEFISMINVDCCTPAPSLVFLCLLSLLYLSNTDVFVLINYTAFNEALFIMLSVGGLLWLRYNKPNLERPIKVNLCLPIVFFLISIFLVVLPFFSQPAETLIGLAMALSGVPVYFATVSWRNKPKGYRDAISSATALVQKLLNSVPEKND</sequence>
<keyword evidence="7 8" id="KW-0472">Membrane</keyword>